<evidence type="ECO:0000313" key="1">
    <source>
        <dbReference type="EMBL" id="KXZ55579.1"/>
    </source>
</evidence>
<reference evidence="2" key="1">
    <citation type="journal article" date="2016" name="Nat. Commun.">
        <title>The Gonium pectorale genome demonstrates co-option of cell cycle regulation during the evolution of multicellularity.</title>
        <authorList>
            <person name="Hanschen E.R."/>
            <person name="Marriage T.N."/>
            <person name="Ferris P.J."/>
            <person name="Hamaji T."/>
            <person name="Toyoda A."/>
            <person name="Fujiyama A."/>
            <person name="Neme R."/>
            <person name="Noguchi H."/>
            <person name="Minakuchi Y."/>
            <person name="Suzuki M."/>
            <person name="Kawai-Toyooka H."/>
            <person name="Smith D.R."/>
            <person name="Sparks H."/>
            <person name="Anderson J."/>
            <person name="Bakaric R."/>
            <person name="Luria V."/>
            <person name="Karger A."/>
            <person name="Kirschner M.W."/>
            <person name="Durand P.M."/>
            <person name="Michod R.E."/>
            <person name="Nozaki H."/>
            <person name="Olson B.J."/>
        </authorList>
    </citation>
    <scope>NUCLEOTIDE SEQUENCE [LARGE SCALE GENOMIC DNA]</scope>
    <source>
        <strain evidence="2">NIES-2863</strain>
    </source>
</reference>
<dbReference type="OrthoDB" id="533699at2759"/>
<evidence type="ECO:0000313" key="2">
    <source>
        <dbReference type="Proteomes" id="UP000075714"/>
    </source>
</evidence>
<comment type="caution">
    <text evidence="1">The sequence shown here is derived from an EMBL/GenBank/DDBJ whole genome shotgun (WGS) entry which is preliminary data.</text>
</comment>
<dbReference type="AlphaFoldDB" id="A0A150H0D3"/>
<proteinExistence type="predicted"/>
<gene>
    <name evidence="1" type="ORF">GPECTOR_2g1128</name>
</gene>
<protein>
    <submittedName>
        <fullName evidence="1">Uncharacterized protein</fullName>
    </submittedName>
</protein>
<name>A0A150H0D3_GONPE</name>
<organism evidence="1 2">
    <name type="scientific">Gonium pectorale</name>
    <name type="common">Green alga</name>
    <dbReference type="NCBI Taxonomy" id="33097"/>
    <lineage>
        <taxon>Eukaryota</taxon>
        <taxon>Viridiplantae</taxon>
        <taxon>Chlorophyta</taxon>
        <taxon>core chlorophytes</taxon>
        <taxon>Chlorophyceae</taxon>
        <taxon>CS clade</taxon>
        <taxon>Chlamydomonadales</taxon>
        <taxon>Volvocaceae</taxon>
        <taxon>Gonium</taxon>
    </lineage>
</organism>
<sequence>MKSMNSKLGKLSKQVNRLETRVSELYEFTCLPLISNQFSTDFAESVDMRSAAHVVDHILSLALNLDVPALKSRPALINILEEQVLKERAGLRAALKSLIDEACDEQGVCMVALPSNFQTASWDDIRACLSELQLGFTFDGGAAGGPFSSPSLGRGLASAAPPRGSGSAIDERLSNLMRLVDALETGPPPRPLPGFMECATALAGGPTASHVALDCRGRIDVRETYIEFHIGAFKGSSTGLPETCAQLKRAAALLVWAYRVLEPHIYSFGGRKERDVEAIGYAFTVGKVPPADSLLKLYDDFSVDLGGRRSNADIAYRYFSVRPTGVHEHYAKV</sequence>
<accession>A0A150H0D3</accession>
<dbReference type="EMBL" id="LSYV01000003">
    <property type="protein sequence ID" value="KXZ55579.1"/>
    <property type="molecule type" value="Genomic_DNA"/>
</dbReference>
<dbReference type="STRING" id="33097.A0A150H0D3"/>
<dbReference type="Proteomes" id="UP000075714">
    <property type="component" value="Unassembled WGS sequence"/>
</dbReference>
<keyword evidence="2" id="KW-1185">Reference proteome</keyword>